<dbReference type="Pfam" id="PF02698">
    <property type="entry name" value="DUF218"/>
    <property type="match status" value="1"/>
</dbReference>
<dbReference type="GO" id="GO:0000270">
    <property type="term" value="P:peptidoglycan metabolic process"/>
    <property type="evidence" value="ECO:0007669"/>
    <property type="project" value="TreeGrafter"/>
</dbReference>
<gene>
    <name evidence="1" type="ORF">FA707_03740</name>
</gene>
<dbReference type="OrthoDB" id="9782395at2"/>
<keyword evidence="2" id="KW-1185">Reference proteome</keyword>
<dbReference type="Gene3D" id="3.40.50.620">
    <property type="entry name" value="HUPs"/>
    <property type="match status" value="1"/>
</dbReference>
<dbReference type="InterPro" id="IPR014729">
    <property type="entry name" value="Rossmann-like_a/b/a_fold"/>
</dbReference>
<protein>
    <submittedName>
        <fullName evidence="1">YdcF family protein</fullName>
    </submittedName>
</protein>
<dbReference type="Proteomes" id="UP000298615">
    <property type="component" value="Chromosome"/>
</dbReference>
<dbReference type="GO" id="GO:0043164">
    <property type="term" value="P:Gram-negative-bacterium-type cell wall biogenesis"/>
    <property type="evidence" value="ECO:0007669"/>
    <property type="project" value="TreeGrafter"/>
</dbReference>
<dbReference type="EMBL" id="CP039712">
    <property type="protein sequence ID" value="QCI86126.1"/>
    <property type="molecule type" value="Genomic_DNA"/>
</dbReference>
<dbReference type="InterPro" id="IPR003848">
    <property type="entry name" value="DUF218"/>
</dbReference>
<dbReference type="InterPro" id="IPR051599">
    <property type="entry name" value="Cell_Envelope_Assoc"/>
</dbReference>
<proteinExistence type="predicted"/>
<dbReference type="GO" id="GO:0005886">
    <property type="term" value="C:plasma membrane"/>
    <property type="evidence" value="ECO:0007669"/>
    <property type="project" value="TreeGrafter"/>
</dbReference>
<evidence type="ECO:0000313" key="1">
    <source>
        <dbReference type="EMBL" id="QCI86126.1"/>
    </source>
</evidence>
<organism evidence="1 2">
    <name type="scientific">Vagococcus zengguangii</name>
    <dbReference type="NCBI Taxonomy" id="2571750"/>
    <lineage>
        <taxon>Bacteria</taxon>
        <taxon>Bacillati</taxon>
        <taxon>Bacillota</taxon>
        <taxon>Bacilli</taxon>
        <taxon>Lactobacillales</taxon>
        <taxon>Enterococcaceae</taxon>
        <taxon>Vagococcus</taxon>
    </lineage>
</organism>
<accession>A0A4D7CVN7</accession>
<dbReference type="RefSeq" id="WP_136952961.1">
    <property type="nucleotide sequence ID" value="NZ_CP039712.1"/>
</dbReference>
<dbReference type="PANTHER" id="PTHR30336:SF4">
    <property type="entry name" value="ENVELOPE BIOGENESIS FACTOR ELYC"/>
    <property type="match status" value="1"/>
</dbReference>
<name>A0A4D7CVN7_9ENTE</name>
<evidence type="ECO:0000313" key="2">
    <source>
        <dbReference type="Proteomes" id="UP000298615"/>
    </source>
</evidence>
<reference evidence="1 2" key="1">
    <citation type="submission" date="2019-04" db="EMBL/GenBank/DDBJ databases">
        <title>Vagococcus sp. nov., isolated from faeces of yaks (Bos grunniens).</title>
        <authorList>
            <person name="Ge Y."/>
        </authorList>
    </citation>
    <scope>NUCLEOTIDE SEQUENCE [LARGE SCALE GENOMIC DNA]</scope>
    <source>
        <strain evidence="1 2">MN-17</strain>
    </source>
</reference>
<dbReference type="AlphaFoldDB" id="A0A4D7CVN7"/>
<dbReference type="CDD" id="cd06259">
    <property type="entry name" value="YdcF-like"/>
    <property type="match status" value="1"/>
</dbReference>
<sequence>MESSQFFYLFLLIIPLILCVWSLVKRPTSLFTGALSCYMLAMLGFFGVIQLENISPILAYVIAVPIAIVLVLLSIFGIYAMIVALFWNERVLLKYERKTFANYLPLLVATALLILAVTNFIQNYYFSDVKWITTPFSFVITIASYFAAVFFFFSVTAILYNILPIRGKVDYIIILGAGLNKDKVTPLLASRIEAGVKLYYAQQKKYQHAPTIIVSGGQGPDEAVSESFAMAEYIKEKYPDITTVLLEDQSTNTEENLRFSEQVAQQQGETRTFKQCNVVVATNNYHLLRAGKLAKLQGLNVQGVGSKTRWFYLPTAFIREYIGYLVLTKKKHLIIILLLFVTTIGAELFEWIVSKLI</sequence>
<dbReference type="KEGG" id="vao:FA707_03740"/>
<dbReference type="PANTHER" id="PTHR30336">
    <property type="entry name" value="INNER MEMBRANE PROTEIN, PROBABLE PERMEASE"/>
    <property type="match status" value="1"/>
</dbReference>